<dbReference type="SUPFAM" id="SSF47384">
    <property type="entry name" value="Homodimeric domain of signal transducing histidine kinase"/>
    <property type="match status" value="1"/>
</dbReference>
<keyword evidence="4" id="KW-0597">Phosphoprotein</keyword>
<proteinExistence type="predicted"/>
<feature type="transmembrane region" description="Helical" evidence="10">
    <location>
        <begin position="188"/>
        <end position="207"/>
    </location>
</feature>
<dbReference type="Pfam" id="PF02518">
    <property type="entry name" value="HATPase_c"/>
    <property type="match status" value="1"/>
</dbReference>
<sequence>MAIIGRRGISLQLKIFSGLILVSLLSIAGTTLISYLVIRRVAQVQNETSLQNKSLALTTALDYAITHSGITKDNIAQELRYKLMEISDINGLLDIILYDSKGRFLVSNKDADLIKQKQIPPEVLKKILHSDGGALDYRYYDDKSSAVITSSYRILRDDPSLESEPLAIAYFPSYYFNNQYVDIFNKHLQFIVLVNVFAVLLSVFISWRISKNITKTITTISSKISDEGRDLKPIKYSSRDELSVLVRAYNRMIYQLREQAQLKAQVEREMAWREMAKQVAHEVKNPLTPMKLTIQNFERKFDPQDPEIENKVHKMSKVVVDQIDLIAEVASAFSEFAKLPEKEDAILNLNDEVRKIVDVFDKNDIFIHSNKENIMLKFDRIYISRIMTNLITNAQQASVYGKRSIINIDLEQFNKKVTIKVEDNGSGIEKEKLEQIFEPNFTTKSSGMGLGLTMVRKMIEEYRGTISVKSDVGKGTRFTITLPAGI</sequence>
<evidence type="ECO:0000256" key="4">
    <source>
        <dbReference type="ARBA" id="ARBA00022553"/>
    </source>
</evidence>
<keyword evidence="10" id="KW-1133">Transmembrane helix</keyword>
<keyword evidence="5" id="KW-0808">Transferase</keyword>
<keyword evidence="8" id="KW-0067">ATP-binding</keyword>
<protein>
    <recommendedName>
        <fullName evidence="3">histidine kinase</fullName>
        <ecNumber evidence="3">2.7.13.3</ecNumber>
    </recommendedName>
</protein>
<keyword evidence="10" id="KW-0472">Membrane</keyword>
<evidence type="ECO:0000256" key="10">
    <source>
        <dbReference type="SAM" id="Phobius"/>
    </source>
</evidence>
<dbReference type="CDD" id="cd00075">
    <property type="entry name" value="HATPase"/>
    <property type="match status" value="1"/>
</dbReference>
<evidence type="ECO:0000256" key="6">
    <source>
        <dbReference type="ARBA" id="ARBA00022741"/>
    </source>
</evidence>
<dbReference type="SUPFAM" id="SSF55874">
    <property type="entry name" value="ATPase domain of HSP90 chaperone/DNA topoisomerase II/histidine kinase"/>
    <property type="match status" value="1"/>
</dbReference>
<comment type="catalytic activity">
    <reaction evidence="1">
        <text>ATP + protein L-histidine = ADP + protein N-phospho-L-histidine.</text>
        <dbReference type="EC" id="2.7.13.3"/>
    </reaction>
</comment>
<dbReference type="InterPro" id="IPR036890">
    <property type="entry name" value="HATPase_C_sf"/>
</dbReference>
<dbReference type="InterPro" id="IPR004358">
    <property type="entry name" value="Sig_transdc_His_kin-like_C"/>
</dbReference>
<dbReference type="CDD" id="cd00082">
    <property type="entry name" value="HisKA"/>
    <property type="match status" value="1"/>
</dbReference>
<dbReference type="GO" id="GO:0000155">
    <property type="term" value="F:phosphorelay sensor kinase activity"/>
    <property type="evidence" value="ECO:0007669"/>
    <property type="project" value="InterPro"/>
</dbReference>
<dbReference type="AlphaFoldDB" id="A0A1V3U3Z2"/>
<dbReference type="EC" id="2.7.13.3" evidence="3"/>
<keyword evidence="9" id="KW-0902">Two-component regulatory system</keyword>
<keyword evidence="14" id="KW-1185">Reference proteome</keyword>
<dbReference type="InterPro" id="IPR003661">
    <property type="entry name" value="HisK_dim/P_dom"/>
</dbReference>
<evidence type="ECO:0000256" key="1">
    <source>
        <dbReference type="ARBA" id="ARBA00000085"/>
    </source>
</evidence>
<evidence type="ECO:0000256" key="3">
    <source>
        <dbReference type="ARBA" id="ARBA00012438"/>
    </source>
</evidence>
<dbReference type="GeneID" id="48544240"/>
<evidence type="ECO:0000313" key="13">
    <source>
        <dbReference type="EMBL" id="OOH97752.1"/>
    </source>
</evidence>
<feature type="domain" description="Histidine kinase" evidence="11">
    <location>
        <begin position="278"/>
        <end position="486"/>
    </location>
</feature>
<evidence type="ECO:0000256" key="9">
    <source>
        <dbReference type="ARBA" id="ARBA00023012"/>
    </source>
</evidence>
<dbReference type="InterPro" id="IPR003660">
    <property type="entry name" value="HAMP_dom"/>
</dbReference>
<accession>A0A1V3U3Z2</accession>
<dbReference type="PROSITE" id="PS50109">
    <property type="entry name" value="HIS_KIN"/>
    <property type="match status" value="1"/>
</dbReference>
<dbReference type="STRING" id="238.BBD35_03795"/>
<comment type="caution">
    <text evidence="13">The sequence shown here is derived from an EMBL/GenBank/DDBJ whole genome shotgun (WGS) entry which is preliminary data.</text>
</comment>
<dbReference type="Proteomes" id="UP000188947">
    <property type="component" value="Unassembled WGS sequence"/>
</dbReference>
<dbReference type="InterPro" id="IPR005467">
    <property type="entry name" value="His_kinase_dom"/>
</dbReference>
<dbReference type="Gene3D" id="6.10.340.10">
    <property type="match status" value="1"/>
</dbReference>
<gene>
    <name evidence="13" type="ORF">BMF97_00315</name>
</gene>
<dbReference type="InterPro" id="IPR003594">
    <property type="entry name" value="HATPase_dom"/>
</dbReference>
<dbReference type="SMART" id="SM00387">
    <property type="entry name" value="HATPase_c"/>
    <property type="match status" value="1"/>
</dbReference>
<dbReference type="InterPro" id="IPR036097">
    <property type="entry name" value="HisK_dim/P_sf"/>
</dbReference>
<comment type="subcellular location">
    <subcellularLocation>
        <location evidence="2">Membrane</location>
    </subcellularLocation>
</comment>
<keyword evidence="6" id="KW-0547">Nucleotide-binding</keyword>
<evidence type="ECO:0000313" key="14">
    <source>
        <dbReference type="Proteomes" id="UP000188947"/>
    </source>
</evidence>
<dbReference type="RefSeq" id="WP_016198612.1">
    <property type="nucleotide sequence ID" value="NZ_CP014338.1"/>
</dbReference>
<evidence type="ECO:0000259" key="12">
    <source>
        <dbReference type="PROSITE" id="PS50885"/>
    </source>
</evidence>
<dbReference type="EMBL" id="MPOG01000001">
    <property type="protein sequence ID" value="OOH97752.1"/>
    <property type="molecule type" value="Genomic_DNA"/>
</dbReference>
<dbReference type="GO" id="GO:0016020">
    <property type="term" value="C:membrane"/>
    <property type="evidence" value="ECO:0007669"/>
    <property type="project" value="UniProtKB-SubCell"/>
</dbReference>
<feature type="transmembrane region" description="Helical" evidence="10">
    <location>
        <begin position="15"/>
        <end position="38"/>
    </location>
</feature>
<dbReference type="GO" id="GO:0005524">
    <property type="term" value="F:ATP binding"/>
    <property type="evidence" value="ECO:0007669"/>
    <property type="project" value="UniProtKB-KW"/>
</dbReference>
<dbReference type="eggNOG" id="COG5000">
    <property type="taxonomic scope" value="Bacteria"/>
</dbReference>
<dbReference type="KEGG" id="emg:BBD33_01985"/>
<dbReference type="OrthoDB" id="9776727at2"/>
<dbReference type="Gene3D" id="3.30.565.10">
    <property type="entry name" value="Histidine kinase-like ATPase, C-terminal domain"/>
    <property type="match status" value="1"/>
</dbReference>
<dbReference type="PANTHER" id="PTHR43065">
    <property type="entry name" value="SENSOR HISTIDINE KINASE"/>
    <property type="match status" value="1"/>
</dbReference>
<evidence type="ECO:0000259" key="11">
    <source>
        <dbReference type="PROSITE" id="PS50109"/>
    </source>
</evidence>
<evidence type="ECO:0000256" key="8">
    <source>
        <dbReference type="ARBA" id="ARBA00022840"/>
    </source>
</evidence>
<dbReference type="SMART" id="SM00388">
    <property type="entry name" value="HisKA"/>
    <property type="match status" value="1"/>
</dbReference>
<dbReference type="PANTHER" id="PTHR43065:SF46">
    <property type="entry name" value="C4-DICARBOXYLATE TRANSPORT SENSOR PROTEIN DCTB"/>
    <property type="match status" value="1"/>
</dbReference>
<organism evidence="13 14">
    <name type="scientific">Elizabethkingia meningoseptica</name>
    <name type="common">Chryseobacterium meningosepticum</name>
    <dbReference type="NCBI Taxonomy" id="238"/>
    <lineage>
        <taxon>Bacteria</taxon>
        <taxon>Pseudomonadati</taxon>
        <taxon>Bacteroidota</taxon>
        <taxon>Flavobacteriia</taxon>
        <taxon>Flavobacteriales</taxon>
        <taxon>Weeksellaceae</taxon>
        <taxon>Elizabethkingia</taxon>
    </lineage>
</organism>
<evidence type="ECO:0000256" key="7">
    <source>
        <dbReference type="ARBA" id="ARBA00022777"/>
    </source>
</evidence>
<evidence type="ECO:0000256" key="2">
    <source>
        <dbReference type="ARBA" id="ARBA00004370"/>
    </source>
</evidence>
<reference evidence="13 14" key="1">
    <citation type="submission" date="2016-11" db="EMBL/GenBank/DDBJ databases">
        <title>Genome sequence and comparative genomic analysis of clinical strain Elizabethkingia meningoseptica 61421 PRCM.</title>
        <authorList>
            <person name="Wang M."/>
            <person name="Hu S."/>
            <person name="Cao L."/>
            <person name="Jiang T."/>
            <person name="Zhou Y."/>
            <person name="Ming D."/>
        </authorList>
    </citation>
    <scope>NUCLEOTIDE SEQUENCE [LARGE SCALE GENOMIC DNA]</scope>
    <source>
        <strain evidence="13 14">61421 PRCM</strain>
    </source>
</reference>
<name>A0A1V3U3Z2_ELIME</name>
<dbReference type="Gene3D" id="1.10.287.130">
    <property type="match status" value="1"/>
</dbReference>
<dbReference type="PROSITE" id="PS50885">
    <property type="entry name" value="HAMP"/>
    <property type="match status" value="1"/>
</dbReference>
<feature type="domain" description="HAMP" evidence="12">
    <location>
        <begin position="215"/>
        <end position="261"/>
    </location>
</feature>
<keyword evidence="7 13" id="KW-0418">Kinase</keyword>
<evidence type="ECO:0000256" key="5">
    <source>
        <dbReference type="ARBA" id="ARBA00022679"/>
    </source>
</evidence>
<dbReference type="PRINTS" id="PR00344">
    <property type="entry name" value="BCTRLSENSOR"/>
</dbReference>
<keyword evidence="10" id="KW-0812">Transmembrane</keyword>